<dbReference type="InterPro" id="IPR000550">
    <property type="entry name" value="Hppk"/>
</dbReference>
<keyword evidence="18" id="KW-1185">Reference proteome</keyword>
<evidence type="ECO:0000256" key="3">
    <source>
        <dbReference type="ARBA" id="ARBA00001946"/>
    </source>
</evidence>
<evidence type="ECO:0000259" key="15">
    <source>
        <dbReference type="PROSITE" id="PS50972"/>
    </source>
</evidence>
<dbReference type="UniPathway" id="UPA00077">
    <property type="reaction ID" value="UER00155"/>
</dbReference>
<dbReference type="Pfam" id="PF01288">
    <property type="entry name" value="HPPK"/>
    <property type="match status" value="1"/>
</dbReference>
<evidence type="ECO:0000256" key="7">
    <source>
        <dbReference type="ARBA" id="ARBA00022679"/>
    </source>
</evidence>
<evidence type="ECO:0000256" key="14">
    <source>
        <dbReference type="ARBA" id="ARBA00023268"/>
    </source>
</evidence>
<keyword evidence="8" id="KW-0479">Metal-binding</keyword>
<dbReference type="InterPro" id="IPR011005">
    <property type="entry name" value="Dihydropteroate_synth-like_sf"/>
</dbReference>
<dbReference type="AlphaFoldDB" id="A0A2N5TZ58"/>
<dbReference type="PROSITE" id="PS00793">
    <property type="entry name" value="DHPS_2"/>
    <property type="match status" value="1"/>
</dbReference>
<dbReference type="InterPro" id="IPR045031">
    <property type="entry name" value="DHP_synth-like"/>
</dbReference>
<evidence type="ECO:0000313" key="19">
    <source>
        <dbReference type="Proteomes" id="UP000235392"/>
    </source>
</evidence>
<comment type="caution">
    <text evidence="16">The sequence shown here is derived from an EMBL/GenBank/DDBJ whole genome shotgun (WGS) entry which is preliminary data.</text>
</comment>
<evidence type="ECO:0000256" key="13">
    <source>
        <dbReference type="ARBA" id="ARBA00022909"/>
    </source>
</evidence>
<dbReference type="PANTHER" id="PTHR20941:SF1">
    <property type="entry name" value="FOLIC ACID SYNTHESIS PROTEIN FOL1"/>
    <property type="match status" value="1"/>
</dbReference>
<keyword evidence="7" id="KW-0808">Transferase</keyword>
<comment type="pathway">
    <text evidence="5">Cofactor biosynthesis; tetrahydrofolate biosynthesis; 2-amino-4-hydroxy-6-hydroxymethyl-7,8-dihydropteridine diphosphate from 7,8-dihydroneopterin triphosphate: step 4/4.</text>
</comment>
<dbReference type="SUPFAM" id="SSF51717">
    <property type="entry name" value="Dihydropteroate synthetase-like"/>
    <property type="match status" value="1"/>
</dbReference>
<dbReference type="Gene3D" id="3.30.70.560">
    <property type="entry name" value="7,8-Dihydro-6-hydroxymethylpterin-pyrophosphokinase HPPK"/>
    <property type="match status" value="1"/>
</dbReference>
<dbReference type="Proteomes" id="UP000235388">
    <property type="component" value="Unassembled WGS sequence"/>
</dbReference>
<dbReference type="GO" id="GO:0046656">
    <property type="term" value="P:folic acid biosynthetic process"/>
    <property type="evidence" value="ECO:0007669"/>
    <property type="project" value="UniProtKB-KW"/>
</dbReference>
<evidence type="ECO:0000256" key="4">
    <source>
        <dbReference type="ARBA" id="ARBA00004763"/>
    </source>
</evidence>
<name>A0A2N5TZ58_9BASI</name>
<evidence type="ECO:0000256" key="8">
    <source>
        <dbReference type="ARBA" id="ARBA00022723"/>
    </source>
</evidence>
<keyword evidence="11" id="KW-0067">ATP-binding</keyword>
<comment type="similarity">
    <text evidence="6">In the C-terminal section; belongs to the DHPS family.</text>
</comment>
<keyword evidence="9" id="KW-0547">Nucleotide-binding</keyword>
<evidence type="ECO:0000256" key="10">
    <source>
        <dbReference type="ARBA" id="ARBA00022777"/>
    </source>
</evidence>
<proteinExistence type="inferred from homology"/>
<dbReference type="GO" id="GO:0046654">
    <property type="term" value="P:tetrahydrofolate biosynthetic process"/>
    <property type="evidence" value="ECO:0007669"/>
    <property type="project" value="UniProtKB-UniPathway"/>
</dbReference>
<evidence type="ECO:0000313" key="17">
    <source>
        <dbReference type="EMBL" id="PLW35987.1"/>
    </source>
</evidence>
<evidence type="ECO:0000256" key="6">
    <source>
        <dbReference type="ARBA" id="ARBA00009951"/>
    </source>
</evidence>
<keyword evidence="12" id="KW-0460">Magnesium</keyword>
<dbReference type="PROSITE" id="PS50972">
    <property type="entry name" value="PTERIN_BINDING"/>
    <property type="match status" value="1"/>
</dbReference>
<feature type="domain" description="Pterin-binding" evidence="15">
    <location>
        <begin position="224"/>
        <end position="510"/>
    </location>
</feature>
<dbReference type="EMBL" id="PGCI01000287">
    <property type="protein sequence ID" value="PLW30762.1"/>
    <property type="molecule type" value="Genomic_DNA"/>
</dbReference>
<evidence type="ECO:0000256" key="9">
    <source>
        <dbReference type="ARBA" id="ARBA00022741"/>
    </source>
</evidence>
<comment type="catalytic activity">
    <reaction evidence="1">
        <text>(7,8-dihydropterin-6-yl)methyl diphosphate + 4-aminobenzoate = 7,8-dihydropteroate + diphosphate</text>
        <dbReference type="Rhea" id="RHEA:19949"/>
        <dbReference type="ChEBI" id="CHEBI:17836"/>
        <dbReference type="ChEBI" id="CHEBI:17839"/>
        <dbReference type="ChEBI" id="CHEBI:33019"/>
        <dbReference type="ChEBI" id="CHEBI:72950"/>
        <dbReference type="EC" id="2.5.1.15"/>
    </reaction>
</comment>
<protein>
    <recommendedName>
        <fullName evidence="15">Pterin-binding domain-containing protein</fullName>
    </recommendedName>
</protein>
<comment type="cofactor">
    <cofactor evidence="3">
        <name>Mg(2+)</name>
        <dbReference type="ChEBI" id="CHEBI:18420"/>
    </cofactor>
</comment>
<evidence type="ECO:0000256" key="11">
    <source>
        <dbReference type="ARBA" id="ARBA00022840"/>
    </source>
</evidence>
<evidence type="ECO:0000313" key="16">
    <source>
        <dbReference type="EMBL" id="PLW30762.1"/>
    </source>
</evidence>
<dbReference type="GO" id="GO:0003848">
    <property type="term" value="F:2-amino-4-hydroxy-6-hydroxymethyldihydropteridine diphosphokinase activity"/>
    <property type="evidence" value="ECO:0007669"/>
    <property type="project" value="UniProtKB-EC"/>
</dbReference>
<dbReference type="PANTHER" id="PTHR20941">
    <property type="entry name" value="FOLATE SYNTHESIS PROTEINS"/>
    <property type="match status" value="1"/>
</dbReference>
<comment type="pathway">
    <text evidence="4">Cofactor biosynthesis; tetrahydrofolate biosynthesis; 7,8-dihydrofolate from 2-amino-4-hydroxy-6-hydroxymethyl-7,8-dihydropteridine diphosphate and 4-aminobenzoate: step 1/2.</text>
</comment>
<evidence type="ECO:0000256" key="1">
    <source>
        <dbReference type="ARBA" id="ARBA00000012"/>
    </source>
</evidence>
<dbReference type="GO" id="GO:0004156">
    <property type="term" value="F:dihydropteroate synthase activity"/>
    <property type="evidence" value="ECO:0007669"/>
    <property type="project" value="UniProtKB-EC"/>
</dbReference>
<evidence type="ECO:0000256" key="5">
    <source>
        <dbReference type="ARBA" id="ARBA00005051"/>
    </source>
</evidence>
<dbReference type="Gene3D" id="3.20.20.20">
    <property type="entry name" value="Dihydropteroate synthase-like"/>
    <property type="match status" value="1"/>
</dbReference>
<dbReference type="STRING" id="200324.A0A2N5TZ58"/>
<dbReference type="SUPFAM" id="SSF55083">
    <property type="entry name" value="6-hydroxymethyl-7,8-dihydropterin pyrophosphokinase, HPPK"/>
    <property type="match status" value="1"/>
</dbReference>
<dbReference type="Pfam" id="PF00809">
    <property type="entry name" value="Pterin_bind"/>
    <property type="match status" value="1"/>
</dbReference>
<keyword evidence="14" id="KW-0511">Multifunctional enzyme</keyword>
<evidence type="ECO:0000256" key="12">
    <source>
        <dbReference type="ARBA" id="ARBA00022842"/>
    </source>
</evidence>
<keyword evidence="10" id="KW-0418">Kinase</keyword>
<comment type="catalytic activity">
    <reaction evidence="2">
        <text>6-hydroxymethyl-7,8-dihydropterin + ATP = (7,8-dihydropterin-6-yl)methyl diphosphate + AMP + H(+)</text>
        <dbReference type="Rhea" id="RHEA:11412"/>
        <dbReference type="ChEBI" id="CHEBI:15378"/>
        <dbReference type="ChEBI" id="CHEBI:30616"/>
        <dbReference type="ChEBI" id="CHEBI:44841"/>
        <dbReference type="ChEBI" id="CHEBI:72950"/>
        <dbReference type="ChEBI" id="CHEBI:456215"/>
        <dbReference type="EC" id="2.7.6.3"/>
    </reaction>
</comment>
<dbReference type="InterPro" id="IPR035907">
    <property type="entry name" value="Hppk_sf"/>
</dbReference>
<keyword evidence="13" id="KW-0289">Folate biosynthesis</keyword>
<evidence type="ECO:0000313" key="18">
    <source>
        <dbReference type="Proteomes" id="UP000235388"/>
    </source>
</evidence>
<accession>A0A2N5TZ58</accession>
<dbReference type="NCBIfam" id="TIGR01496">
    <property type="entry name" value="DHPS"/>
    <property type="match status" value="1"/>
</dbReference>
<dbReference type="InterPro" id="IPR000489">
    <property type="entry name" value="Pterin-binding_dom"/>
</dbReference>
<dbReference type="NCBIfam" id="TIGR01498">
    <property type="entry name" value="folK"/>
    <property type="match status" value="1"/>
</dbReference>
<organism evidence="16 19">
    <name type="scientific">Puccinia coronata f. sp. avenae</name>
    <dbReference type="NCBI Taxonomy" id="200324"/>
    <lineage>
        <taxon>Eukaryota</taxon>
        <taxon>Fungi</taxon>
        <taxon>Dikarya</taxon>
        <taxon>Basidiomycota</taxon>
        <taxon>Pucciniomycotina</taxon>
        <taxon>Pucciniomycetes</taxon>
        <taxon>Pucciniales</taxon>
        <taxon>Pucciniaceae</taxon>
        <taxon>Puccinia</taxon>
    </lineage>
</organism>
<dbReference type="OrthoDB" id="615426at2759"/>
<reference evidence="18 19" key="1">
    <citation type="submission" date="2017-11" db="EMBL/GenBank/DDBJ databases">
        <title>De novo assembly and phasing of dikaryotic genomes from two isolates of Puccinia coronata f. sp. avenae, the causal agent of oat crown rust.</title>
        <authorList>
            <person name="Miller M.E."/>
            <person name="Zhang Y."/>
            <person name="Omidvar V."/>
            <person name="Sperschneider J."/>
            <person name="Schwessinger B."/>
            <person name="Raley C."/>
            <person name="Palmer J.M."/>
            <person name="Garnica D."/>
            <person name="Upadhyaya N."/>
            <person name="Rathjen J."/>
            <person name="Taylor J.M."/>
            <person name="Park R.F."/>
            <person name="Dodds P.N."/>
            <person name="Hirsch C.D."/>
            <person name="Kianian S.F."/>
            <person name="Figueroa M."/>
        </authorList>
    </citation>
    <scope>NUCLEOTIDE SEQUENCE [LARGE SCALE GENOMIC DNA]</scope>
    <source>
        <strain evidence="17">12NC29</strain>
        <strain evidence="16">12SD80</strain>
    </source>
</reference>
<dbReference type="GO" id="GO:0046872">
    <property type="term" value="F:metal ion binding"/>
    <property type="evidence" value="ECO:0007669"/>
    <property type="project" value="UniProtKB-KW"/>
</dbReference>
<dbReference type="InterPro" id="IPR006390">
    <property type="entry name" value="DHP_synth_dom"/>
</dbReference>
<gene>
    <name evidence="17" type="ORF">PCANC_15814</name>
    <name evidence="16" type="ORF">PCASD_15406</name>
</gene>
<dbReference type="GO" id="GO:0005524">
    <property type="term" value="F:ATP binding"/>
    <property type="evidence" value="ECO:0007669"/>
    <property type="project" value="UniProtKB-KW"/>
</dbReference>
<dbReference type="CDD" id="cd00739">
    <property type="entry name" value="DHPS"/>
    <property type="match status" value="1"/>
</dbReference>
<dbReference type="Proteomes" id="UP000235392">
    <property type="component" value="Unassembled WGS sequence"/>
</dbReference>
<dbReference type="GO" id="GO:0005740">
    <property type="term" value="C:mitochondrial envelope"/>
    <property type="evidence" value="ECO:0007669"/>
    <property type="project" value="TreeGrafter"/>
</dbReference>
<dbReference type="EMBL" id="PGCJ01000247">
    <property type="protein sequence ID" value="PLW35987.1"/>
    <property type="molecule type" value="Genomic_DNA"/>
</dbReference>
<sequence>MLTYSSALPSAWRSFPQLRFKRCQLNCWPRRDTHSRAGNIVYLALGSNLGDSLHNITSALHAIEKAHPNTRVLDSSFLYRTKPMYLDHQPDFLNAACKISTPLAPQDLLKLVKQIELEHGRQLENVPRNSPRPIDIDILLYNSDVVRDHNLTIPHVGIVERQFVLEPLNDVARHVIHPDTGKSIETLLSELMIRKTADDTSSGVQRIHAISGRGCKTLDLTSRTHLMSIVNCTPDSFSDGGESLRLEDAVRHCMEHVSEGADIVDIGGMSTRPGATDVSVEEEIRRTVPVIRALRETHGGMGSHISIDTFRAATARAAVAAGATMVNDVSGGDADGEMLATVARLGVPYVLMHMRGTPRTMGSLTSYDRAGGADEVDGVREELAAKVQKALHAGIRRWNLILDPGFGFAKDLAGNCRLLHNLASLQTPAAPASLDENTRHNLLAGFPLLVGLSRKSFLAQLLAHPHTSAPLLPAPDQRLVPTIVASTLAIRNGAHILRAHDTKVMKQVLKTVDGIHAFSSSSSSR</sequence>
<dbReference type="GO" id="GO:0016301">
    <property type="term" value="F:kinase activity"/>
    <property type="evidence" value="ECO:0007669"/>
    <property type="project" value="UniProtKB-KW"/>
</dbReference>
<dbReference type="CDD" id="cd00483">
    <property type="entry name" value="HPPK"/>
    <property type="match status" value="1"/>
</dbReference>
<evidence type="ECO:0000256" key="2">
    <source>
        <dbReference type="ARBA" id="ARBA00000198"/>
    </source>
</evidence>